<dbReference type="GO" id="GO:0005524">
    <property type="term" value="F:ATP binding"/>
    <property type="evidence" value="ECO:0007669"/>
    <property type="project" value="UniProtKB-UniRule"/>
</dbReference>
<dbReference type="Proteomes" id="UP000013827">
    <property type="component" value="Unassembled WGS sequence"/>
</dbReference>
<dbReference type="PROSITE" id="PS00107">
    <property type="entry name" value="PROTEIN_KINASE_ATP"/>
    <property type="match status" value="1"/>
</dbReference>
<name>A0A0D3JDR3_EMIH1</name>
<feature type="compositionally biased region" description="Polar residues" evidence="4">
    <location>
        <begin position="1"/>
        <end position="14"/>
    </location>
</feature>
<organism evidence="6 7">
    <name type="scientific">Emiliania huxleyi (strain CCMP1516)</name>
    <dbReference type="NCBI Taxonomy" id="280463"/>
    <lineage>
        <taxon>Eukaryota</taxon>
        <taxon>Haptista</taxon>
        <taxon>Haptophyta</taxon>
        <taxon>Prymnesiophyceae</taxon>
        <taxon>Isochrysidales</taxon>
        <taxon>Noelaerhabdaceae</taxon>
        <taxon>Emiliania</taxon>
    </lineage>
</organism>
<dbReference type="InterPro" id="IPR050108">
    <property type="entry name" value="CDK"/>
</dbReference>
<evidence type="ECO:0000256" key="4">
    <source>
        <dbReference type="SAM" id="MobiDB-lite"/>
    </source>
</evidence>
<dbReference type="KEGG" id="ehx:EMIHUDRAFT_65194"/>
<protein>
    <recommendedName>
        <fullName evidence="5">Protein kinase domain-containing protein</fullName>
    </recommendedName>
</protein>
<dbReference type="eggNOG" id="KOG0662">
    <property type="taxonomic scope" value="Eukaryota"/>
</dbReference>
<keyword evidence="1 3" id="KW-0547">Nucleotide-binding</keyword>
<dbReference type="SUPFAM" id="SSF56112">
    <property type="entry name" value="Protein kinase-like (PK-like)"/>
    <property type="match status" value="1"/>
</dbReference>
<reference evidence="7" key="1">
    <citation type="journal article" date="2013" name="Nature">
        <title>Pan genome of the phytoplankton Emiliania underpins its global distribution.</title>
        <authorList>
            <person name="Read B.A."/>
            <person name="Kegel J."/>
            <person name="Klute M.J."/>
            <person name="Kuo A."/>
            <person name="Lefebvre S.C."/>
            <person name="Maumus F."/>
            <person name="Mayer C."/>
            <person name="Miller J."/>
            <person name="Monier A."/>
            <person name="Salamov A."/>
            <person name="Young J."/>
            <person name="Aguilar M."/>
            <person name="Claverie J.M."/>
            <person name="Frickenhaus S."/>
            <person name="Gonzalez K."/>
            <person name="Herman E.K."/>
            <person name="Lin Y.C."/>
            <person name="Napier J."/>
            <person name="Ogata H."/>
            <person name="Sarno A.F."/>
            <person name="Shmutz J."/>
            <person name="Schroeder D."/>
            <person name="de Vargas C."/>
            <person name="Verret F."/>
            <person name="von Dassow P."/>
            <person name="Valentin K."/>
            <person name="Van de Peer Y."/>
            <person name="Wheeler G."/>
            <person name="Dacks J.B."/>
            <person name="Delwiche C.F."/>
            <person name="Dyhrman S.T."/>
            <person name="Glockner G."/>
            <person name="John U."/>
            <person name="Richards T."/>
            <person name="Worden A.Z."/>
            <person name="Zhang X."/>
            <person name="Grigoriev I.V."/>
            <person name="Allen A.E."/>
            <person name="Bidle K."/>
            <person name="Borodovsky M."/>
            <person name="Bowler C."/>
            <person name="Brownlee C."/>
            <person name="Cock J.M."/>
            <person name="Elias M."/>
            <person name="Gladyshev V.N."/>
            <person name="Groth M."/>
            <person name="Guda C."/>
            <person name="Hadaegh A."/>
            <person name="Iglesias-Rodriguez M.D."/>
            <person name="Jenkins J."/>
            <person name="Jones B.M."/>
            <person name="Lawson T."/>
            <person name="Leese F."/>
            <person name="Lindquist E."/>
            <person name="Lobanov A."/>
            <person name="Lomsadze A."/>
            <person name="Malik S.B."/>
            <person name="Marsh M.E."/>
            <person name="Mackinder L."/>
            <person name="Mock T."/>
            <person name="Mueller-Roeber B."/>
            <person name="Pagarete A."/>
            <person name="Parker M."/>
            <person name="Probert I."/>
            <person name="Quesneville H."/>
            <person name="Raines C."/>
            <person name="Rensing S.A."/>
            <person name="Riano-Pachon D.M."/>
            <person name="Richier S."/>
            <person name="Rokitta S."/>
            <person name="Shiraiwa Y."/>
            <person name="Soanes D.M."/>
            <person name="van der Giezen M."/>
            <person name="Wahlund T.M."/>
            <person name="Williams B."/>
            <person name="Wilson W."/>
            <person name="Wolfe G."/>
            <person name="Wurch L.L."/>
        </authorList>
    </citation>
    <scope>NUCLEOTIDE SEQUENCE</scope>
</reference>
<evidence type="ECO:0000256" key="3">
    <source>
        <dbReference type="PROSITE-ProRule" id="PRU10141"/>
    </source>
</evidence>
<dbReference type="PANTHER" id="PTHR24056">
    <property type="entry name" value="CELL DIVISION PROTEIN KINASE"/>
    <property type="match status" value="1"/>
</dbReference>
<evidence type="ECO:0000313" key="7">
    <source>
        <dbReference type="Proteomes" id="UP000013827"/>
    </source>
</evidence>
<accession>A0A0D3JDR3</accession>
<evidence type="ECO:0000313" key="6">
    <source>
        <dbReference type="EnsemblProtists" id="EOD21648"/>
    </source>
</evidence>
<dbReference type="PaxDb" id="2903-EOD21648"/>
<evidence type="ECO:0000256" key="2">
    <source>
        <dbReference type="ARBA" id="ARBA00022840"/>
    </source>
</evidence>
<dbReference type="PROSITE" id="PS50011">
    <property type="entry name" value="PROTEIN_KINASE_DOM"/>
    <property type="match status" value="1"/>
</dbReference>
<reference evidence="6" key="2">
    <citation type="submission" date="2024-10" db="UniProtKB">
        <authorList>
            <consortium name="EnsemblProtists"/>
        </authorList>
    </citation>
    <scope>IDENTIFICATION</scope>
</reference>
<dbReference type="HOGENOM" id="CLU_2296998_0_0_1"/>
<proteinExistence type="predicted"/>
<evidence type="ECO:0000256" key="1">
    <source>
        <dbReference type="ARBA" id="ARBA00022741"/>
    </source>
</evidence>
<dbReference type="InterPro" id="IPR017441">
    <property type="entry name" value="Protein_kinase_ATP_BS"/>
</dbReference>
<dbReference type="GO" id="GO:0005634">
    <property type="term" value="C:nucleus"/>
    <property type="evidence" value="ECO:0007669"/>
    <property type="project" value="TreeGrafter"/>
</dbReference>
<dbReference type="Pfam" id="PF00069">
    <property type="entry name" value="Pkinase"/>
    <property type="match status" value="1"/>
</dbReference>
<feature type="domain" description="Protein kinase" evidence="5">
    <location>
        <begin position="34"/>
        <end position="101"/>
    </location>
</feature>
<dbReference type="EnsemblProtists" id="EOD21648">
    <property type="protein sequence ID" value="EOD21648"/>
    <property type="gene ID" value="EMIHUDRAFT_65194"/>
</dbReference>
<dbReference type="AlphaFoldDB" id="A0A0D3JDR3"/>
<dbReference type="GeneID" id="17267319"/>
<keyword evidence="2 3" id="KW-0067">ATP-binding</keyword>
<feature type="region of interest" description="Disordered" evidence="4">
    <location>
        <begin position="1"/>
        <end position="31"/>
    </location>
</feature>
<dbReference type="InterPro" id="IPR011009">
    <property type="entry name" value="Kinase-like_dom_sf"/>
</dbReference>
<keyword evidence="7" id="KW-1185">Reference proteome</keyword>
<dbReference type="RefSeq" id="XP_005774077.1">
    <property type="nucleotide sequence ID" value="XM_005774020.1"/>
</dbReference>
<dbReference type="GO" id="GO:0004674">
    <property type="term" value="F:protein serine/threonine kinase activity"/>
    <property type="evidence" value="ECO:0007669"/>
    <property type="project" value="TreeGrafter"/>
</dbReference>
<dbReference type="STRING" id="2903.R1CFX2"/>
<dbReference type="Gene3D" id="3.30.200.20">
    <property type="entry name" value="Phosphorylase Kinase, domain 1"/>
    <property type="match status" value="1"/>
</dbReference>
<sequence>MTTNQGELDSNESLDSPPATTPPVPQRSSLPLNYQILDKIGQGTYGTVYRARDKTDQGIVAIKKILLDDRDEGIPVTTLREARRIRSYGTPSRRPRSQRRR</sequence>
<dbReference type="InterPro" id="IPR000719">
    <property type="entry name" value="Prot_kinase_dom"/>
</dbReference>
<evidence type="ECO:0000259" key="5">
    <source>
        <dbReference type="PROSITE" id="PS50011"/>
    </source>
</evidence>
<feature type="binding site" evidence="3">
    <location>
        <position position="64"/>
    </location>
    <ligand>
        <name>ATP</name>
        <dbReference type="ChEBI" id="CHEBI:30616"/>
    </ligand>
</feature>